<feature type="compositionally biased region" description="Polar residues" evidence="9">
    <location>
        <begin position="362"/>
        <end position="373"/>
    </location>
</feature>
<accession>A0A3M7EXZ2</accession>
<feature type="compositionally biased region" description="Low complexity" evidence="9">
    <location>
        <begin position="808"/>
        <end position="831"/>
    </location>
</feature>
<evidence type="ECO:0000256" key="7">
    <source>
        <dbReference type="ARBA" id="ARBA00023306"/>
    </source>
</evidence>
<feature type="compositionally biased region" description="Polar residues" evidence="9">
    <location>
        <begin position="334"/>
        <end position="351"/>
    </location>
</feature>
<dbReference type="Proteomes" id="UP000269539">
    <property type="component" value="Unassembled WGS sequence"/>
</dbReference>
<keyword evidence="8" id="KW-0137">Centromere</keyword>
<feature type="compositionally biased region" description="Low complexity" evidence="9">
    <location>
        <begin position="776"/>
        <end position="788"/>
    </location>
</feature>
<evidence type="ECO:0000259" key="11">
    <source>
        <dbReference type="Pfam" id="PF07558"/>
    </source>
</evidence>
<keyword evidence="3" id="KW-0158">Chromosome</keyword>
<feature type="region of interest" description="Disordered" evidence="9">
    <location>
        <begin position="533"/>
        <end position="847"/>
    </location>
</feature>
<sequence>MARLNEPPTAPANHTTSTLAAAGSENVDARAAMRTKSRPVPVAPPTDFLEVKRRFIRQNRELAKNNSSQSLRIRSLELEVSRLLSDNLELREKVFRLEGELFTARGKISSDAVRKVKDALLAKIGELSGVVEGLDEAAAEEQEPQSERSVGKPMMEGQWRERQPLAELMRDTQMPTIVEDKLYPRRTLNAEEIQAIRLSGTGSNESPDLGPPPVAHFDYGDPEKAPASPTQTSPSRAGEDDGLPGLSVNLETRRRRKDGQPKLEIRRHSILPQSPEKSDTERSTMLRTGAKRKLSDREIDQPIKPPTQADFTFSRKGESKAIVAETEREVENEPAQQSSVDTVQDIATTPSKPVRKVLGDKSVNQSPRKNTAPATGKPNKPEKEESKKPEKPAPKSNPVSARGQSRNRRGSNIPQPSPSHDDTNILPTVEIPPPTADAPTEPPPKTPAAPTDVFSPPPSEPSVCQASQPETRAGTPPPTDLSTLSTTSTEGGGPAAGASGRPSRRARSAVNYAEPSLVAKMRRPGRGMVDAVTGLQDSRRKSSKASGVTVTGERKVPVEEQQRKGRKIGGEEEVGDGEVFIKPEPTEDDEEAWKGLPCSAEAVKEEVAVKKEEEEEQGVAHPSGNSEEAPDTHSSSANLTAPNRKDNTRLSPTDHSDSNDDRSRRRKRLSLQQLPQQPNTSTSTTDENLQTTTSKLAELDLYDFNDPSSPPSTTTSAHLPKAPSNPPKKGRTPSSSLSSTSSTSASLTMQQQQQQQQKKTHRRHSSVPRDLDRDSYSTGSARASAGASAGAGAGAGTGIGTGTGVGGVKTSTTGSAGRGTSTTSSSERVGSNGSGGGAAGRRRSMML</sequence>
<feature type="compositionally biased region" description="Gly residues" evidence="9">
    <location>
        <begin position="789"/>
        <end position="807"/>
    </location>
</feature>
<feature type="region of interest" description="Disordered" evidence="9">
    <location>
        <begin position="1"/>
        <end position="44"/>
    </location>
</feature>
<feature type="compositionally biased region" description="Basic and acidic residues" evidence="9">
    <location>
        <begin position="313"/>
        <end position="331"/>
    </location>
</feature>
<dbReference type="Pfam" id="PF07558">
    <property type="entry name" value="Shugoshin_N"/>
    <property type="match status" value="1"/>
</dbReference>
<keyword evidence="6" id="KW-0175">Coiled coil</keyword>
<proteinExistence type="inferred from homology"/>
<keyword evidence="5" id="KW-0159">Chromosome partition</keyword>
<feature type="region of interest" description="Disordered" evidence="9">
    <location>
        <begin position="198"/>
        <end position="512"/>
    </location>
</feature>
<feature type="compositionally biased region" description="Pro residues" evidence="9">
    <location>
        <begin position="430"/>
        <end position="447"/>
    </location>
</feature>
<feature type="compositionally biased region" description="Basic and acidic residues" evidence="9">
    <location>
        <begin position="552"/>
        <end position="563"/>
    </location>
</feature>
<evidence type="ECO:0000256" key="5">
    <source>
        <dbReference type="ARBA" id="ARBA00022829"/>
    </source>
</evidence>
<organism evidence="12 13">
    <name type="scientific">Hortaea werneckii</name>
    <name type="common">Black yeast</name>
    <name type="synonym">Cladosporium werneckii</name>
    <dbReference type="NCBI Taxonomy" id="91943"/>
    <lineage>
        <taxon>Eukaryota</taxon>
        <taxon>Fungi</taxon>
        <taxon>Dikarya</taxon>
        <taxon>Ascomycota</taxon>
        <taxon>Pezizomycotina</taxon>
        <taxon>Dothideomycetes</taxon>
        <taxon>Dothideomycetidae</taxon>
        <taxon>Mycosphaerellales</taxon>
        <taxon>Teratosphaeriaceae</taxon>
        <taxon>Hortaea</taxon>
    </lineage>
</organism>
<dbReference type="GO" id="GO:0045132">
    <property type="term" value="P:meiotic chromosome segregation"/>
    <property type="evidence" value="ECO:0007669"/>
    <property type="project" value="InterPro"/>
</dbReference>
<evidence type="ECO:0000256" key="9">
    <source>
        <dbReference type="SAM" id="MobiDB-lite"/>
    </source>
</evidence>
<feature type="region of interest" description="Disordered" evidence="9">
    <location>
        <begin position="137"/>
        <end position="156"/>
    </location>
</feature>
<feature type="compositionally biased region" description="Low complexity" evidence="9">
    <location>
        <begin position="734"/>
        <end position="757"/>
    </location>
</feature>
<feature type="compositionally biased region" description="Basic and acidic residues" evidence="9">
    <location>
        <begin position="379"/>
        <end position="393"/>
    </location>
</feature>
<evidence type="ECO:0000259" key="10">
    <source>
        <dbReference type="Pfam" id="PF07557"/>
    </source>
</evidence>
<dbReference type="InterPro" id="IPR011516">
    <property type="entry name" value="Shugoshin_N"/>
</dbReference>
<reference evidence="12 13" key="1">
    <citation type="journal article" date="2018" name="BMC Genomics">
        <title>Genomic evidence for intraspecific hybridization in a clonal and extremely halotolerant yeast.</title>
        <authorList>
            <person name="Gostincar C."/>
            <person name="Stajich J.E."/>
            <person name="Zupancic J."/>
            <person name="Zalar P."/>
            <person name="Gunde-Cimerman N."/>
        </authorList>
    </citation>
    <scope>NUCLEOTIDE SEQUENCE [LARGE SCALE GENOMIC DNA]</scope>
    <source>
        <strain evidence="12 13">EXF-10513</strain>
    </source>
</reference>
<evidence type="ECO:0000256" key="2">
    <source>
        <dbReference type="ARBA" id="ARBA00010845"/>
    </source>
</evidence>
<evidence type="ECO:0000256" key="3">
    <source>
        <dbReference type="ARBA" id="ARBA00022454"/>
    </source>
</evidence>
<evidence type="ECO:0000256" key="1">
    <source>
        <dbReference type="ARBA" id="ARBA00004584"/>
    </source>
</evidence>
<feature type="domain" description="Shugoshin C-terminal" evidence="10">
    <location>
        <begin position="500"/>
        <end position="523"/>
    </location>
</feature>
<dbReference type="GO" id="GO:0051301">
    <property type="term" value="P:cell division"/>
    <property type="evidence" value="ECO:0007669"/>
    <property type="project" value="UniProtKB-KW"/>
</dbReference>
<dbReference type="GO" id="GO:0000779">
    <property type="term" value="C:condensed chromosome, centromeric region"/>
    <property type="evidence" value="ECO:0007669"/>
    <property type="project" value="UniProtKB-ARBA"/>
</dbReference>
<dbReference type="EMBL" id="QWIO01000944">
    <property type="protein sequence ID" value="RMY81469.1"/>
    <property type="molecule type" value="Genomic_DNA"/>
</dbReference>
<dbReference type="AlphaFoldDB" id="A0A3M7EXZ2"/>
<feature type="compositionally biased region" description="Basic and acidic residues" evidence="9">
    <location>
        <begin position="643"/>
        <end position="663"/>
    </location>
</feature>
<comment type="subcellular location">
    <subcellularLocation>
        <location evidence="1">Chromosome</location>
        <location evidence="1">Centromere</location>
    </subcellularLocation>
</comment>
<dbReference type="InterPro" id="IPR011515">
    <property type="entry name" value="Shugoshin_C"/>
</dbReference>
<evidence type="ECO:0008006" key="14">
    <source>
        <dbReference type="Google" id="ProtNLM"/>
    </source>
</evidence>
<keyword evidence="4" id="KW-0132">Cell division</keyword>
<feature type="compositionally biased region" description="Polar residues" evidence="9">
    <location>
        <begin position="632"/>
        <end position="641"/>
    </location>
</feature>
<feature type="compositionally biased region" description="Low complexity" evidence="9">
    <location>
        <begin position="670"/>
        <end position="686"/>
    </location>
</feature>
<gene>
    <name evidence="12" type="ORF">D0864_08295</name>
</gene>
<protein>
    <recommendedName>
        <fullName evidence="14">Shugoshin C-terminal domain-containing protein</fullName>
    </recommendedName>
</protein>
<comment type="similarity">
    <text evidence="2">Belongs to the shugoshin family.</text>
</comment>
<dbReference type="VEuPathDB" id="FungiDB:BTJ68_05186"/>
<name>A0A3M7EXZ2_HORWE</name>
<feature type="compositionally biased region" description="Basic and acidic residues" evidence="9">
    <location>
        <begin position="258"/>
        <end position="267"/>
    </location>
</feature>
<evidence type="ECO:0000256" key="6">
    <source>
        <dbReference type="ARBA" id="ARBA00023054"/>
    </source>
</evidence>
<dbReference type="GO" id="GO:0005634">
    <property type="term" value="C:nucleus"/>
    <property type="evidence" value="ECO:0007669"/>
    <property type="project" value="InterPro"/>
</dbReference>
<feature type="domain" description="Shugoshin N-terminal coiled-coil" evidence="11">
    <location>
        <begin position="51"/>
        <end position="94"/>
    </location>
</feature>
<feature type="compositionally biased region" description="Basic and acidic residues" evidence="9">
    <location>
        <begin position="602"/>
        <end position="612"/>
    </location>
</feature>
<feature type="compositionally biased region" description="Low complexity" evidence="9">
    <location>
        <begin position="480"/>
        <end position="489"/>
    </location>
</feature>
<evidence type="ECO:0000256" key="4">
    <source>
        <dbReference type="ARBA" id="ARBA00022618"/>
    </source>
</evidence>
<evidence type="ECO:0000313" key="12">
    <source>
        <dbReference type="EMBL" id="RMY81469.1"/>
    </source>
</evidence>
<dbReference type="Pfam" id="PF07557">
    <property type="entry name" value="Shugoshin_C"/>
    <property type="match status" value="1"/>
</dbReference>
<evidence type="ECO:0000256" key="8">
    <source>
        <dbReference type="ARBA" id="ARBA00023328"/>
    </source>
</evidence>
<comment type="caution">
    <text evidence="12">The sequence shown here is derived from an EMBL/GenBank/DDBJ whole genome shotgun (WGS) entry which is preliminary data.</text>
</comment>
<evidence type="ECO:0000313" key="13">
    <source>
        <dbReference type="Proteomes" id="UP000269539"/>
    </source>
</evidence>
<keyword evidence="7" id="KW-0131">Cell cycle</keyword>